<evidence type="ECO:0000256" key="7">
    <source>
        <dbReference type="ARBA" id="ARBA00022603"/>
    </source>
</evidence>
<evidence type="ECO:0000256" key="6">
    <source>
        <dbReference type="ARBA" id="ARBA00022552"/>
    </source>
</evidence>
<evidence type="ECO:0000256" key="5">
    <source>
        <dbReference type="ARBA" id="ARBA00022490"/>
    </source>
</evidence>
<dbReference type="PANTHER" id="PTHR22807:SF53">
    <property type="entry name" value="RIBOSOMAL RNA SMALL SUBUNIT METHYLTRANSFERASE B-RELATED"/>
    <property type="match status" value="1"/>
</dbReference>
<dbReference type="AlphaFoldDB" id="A0A0R2KQB6"/>
<gene>
    <name evidence="16" type="ORF">IV53_GL000548</name>
</gene>
<dbReference type="InterPro" id="IPR029063">
    <property type="entry name" value="SAM-dependent_MTases_sf"/>
</dbReference>
<evidence type="ECO:0000256" key="14">
    <source>
        <dbReference type="PROSITE-ProRule" id="PRU01023"/>
    </source>
</evidence>
<dbReference type="Pfam" id="PF22458">
    <property type="entry name" value="RsmF-B_ferredox"/>
    <property type="match status" value="1"/>
</dbReference>
<dbReference type="InterPro" id="IPR023267">
    <property type="entry name" value="RCMT"/>
</dbReference>
<comment type="catalytic activity">
    <reaction evidence="13">
        <text>cytidine(967) in 16S rRNA + S-adenosyl-L-methionine = 5-methylcytidine(967) in 16S rRNA + S-adenosyl-L-homocysteine + H(+)</text>
        <dbReference type="Rhea" id="RHEA:42748"/>
        <dbReference type="Rhea" id="RHEA-COMP:10219"/>
        <dbReference type="Rhea" id="RHEA-COMP:10220"/>
        <dbReference type="ChEBI" id="CHEBI:15378"/>
        <dbReference type="ChEBI" id="CHEBI:57856"/>
        <dbReference type="ChEBI" id="CHEBI:59789"/>
        <dbReference type="ChEBI" id="CHEBI:74483"/>
        <dbReference type="ChEBI" id="CHEBI:82748"/>
        <dbReference type="EC" id="2.1.1.176"/>
    </reaction>
</comment>
<comment type="similarity">
    <text evidence="3 14">Belongs to the class I-like SAM-binding methyltransferase superfamily. RsmB/NOP family.</text>
</comment>
<dbReference type="PANTHER" id="PTHR22807">
    <property type="entry name" value="NOP2 YEAST -RELATED NOL1/NOP2/FMU SUN DOMAIN-CONTAINING"/>
    <property type="match status" value="1"/>
</dbReference>
<dbReference type="eggNOG" id="COG0781">
    <property type="taxonomic scope" value="Bacteria"/>
</dbReference>
<evidence type="ECO:0000256" key="10">
    <source>
        <dbReference type="ARBA" id="ARBA00022884"/>
    </source>
</evidence>
<keyword evidence="5" id="KW-0963">Cytoplasm</keyword>
<comment type="caution">
    <text evidence="16">The sequence shown here is derived from an EMBL/GenBank/DDBJ whole genome shotgun (WGS) entry which is preliminary data.</text>
</comment>
<feature type="binding site" evidence="14">
    <location>
        <position position="313"/>
    </location>
    <ligand>
        <name>S-adenosyl-L-methionine</name>
        <dbReference type="ChEBI" id="CHEBI:59789"/>
    </ligand>
</feature>
<dbReference type="SUPFAM" id="SSF53335">
    <property type="entry name" value="S-adenosyl-L-methionine-dependent methyltransferases"/>
    <property type="match status" value="1"/>
</dbReference>
<dbReference type="GO" id="GO:0003723">
    <property type="term" value="F:RNA binding"/>
    <property type="evidence" value="ECO:0007669"/>
    <property type="project" value="UniProtKB-UniRule"/>
</dbReference>
<evidence type="ECO:0000256" key="3">
    <source>
        <dbReference type="ARBA" id="ARBA00007494"/>
    </source>
</evidence>
<keyword evidence="8 14" id="KW-0808">Transferase</keyword>
<evidence type="ECO:0000256" key="4">
    <source>
        <dbReference type="ARBA" id="ARBA00012140"/>
    </source>
</evidence>
<dbReference type="EC" id="2.1.1.176" evidence="4"/>
<evidence type="ECO:0000256" key="12">
    <source>
        <dbReference type="ARBA" id="ARBA00031088"/>
    </source>
</evidence>
<dbReference type="SUPFAM" id="SSF48013">
    <property type="entry name" value="NusB-like"/>
    <property type="match status" value="1"/>
</dbReference>
<keyword evidence="7 14" id="KW-0489">Methyltransferase</keyword>
<dbReference type="GO" id="GO:0008649">
    <property type="term" value="F:rRNA methyltransferase activity"/>
    <property type="evidence" value="ECO:0007669"/>
    <property type="project" value="InterPro"/>
</dbReference>
<comment type="function">
    <text evidence="1">Specifically methylates the cytosine at position 967 (m5C967) of 16S rRNA.</text>
</comment>
<dbReference type="STRING" id="1122146.IV53_GL000548"/>
<accession>A0A0R2KQB6</accession>
<dbReference type="PRINTS" id="PR02008">
    <property type="entry name" value="RCMTFAMILY"/>
</dbReference>
<dbReference type="GO" id="GO:0006355">
    <property type="term" value="P:regulation of DNA-templated transcription"/>
    <property type="evidence" value="ECO:0007669"/>
    <property type="project" value="InterPro"/>
</dbReference>
<dbReference type="FunFam" id="3.40.50.150:FF:000022">
    <property type="entry name" value="Ribosomal RNA small subunit methyltransferase B"/>
    <property type="match status" value="1"/>
</dbReference>
<dbReference type="Gene3D" id="3.40.50.150">
    <property type="entry name" value="Vaccinia Virus protein VP39"/>
    <property type="match status" value="1"/>
</dbReference>
<dbReference type="Pfam" id="PF01189">
    <property type="entry name" value="Methyltr_RsmB-F"/>
    <property type="match status" value="1"/>
</dbReference>
<dbReference type="RefSeq" id="WP_027106991.1">
    <property type="nucleotide sequence ID" value="NZ_JQBZ01000025.1"/>
</dbReference>
<evidence type="ECO:0000256" key="2">
    <source>
        <dbReference type="ARBA" id="ARBA00004496"/>
    </source>
</evidence>
<evidence type="ECO:0000256" key="8">
    <source>
        <dbReference type="ARBA" id="ARBA00022679"/>
    </source>
</evidence>
<protein>
    <recommendedName>
        <fullName evidence="4">16S rRNA (cytosine(967)-C(5))-methyltransferase</fullName>
        <ecNumber evidence="4">2.1.1.176</ecNumber>
    </recommendedName>
    <alternativeName>
        <fullName evidence="11">16S rRNA m5C967 methyltransferase</fullName>
    </alternativeName>
    <alternativeName>
        <fullName evidence="12">rRNA (cytosine-C(5)-)-methyltransferase RsmB</fullName>
    </alternativeName>
</protein>
<comment type="subcellular location">
    <subcellularLocation>
        <location evidence="2">Cytoplasm</location>
    </subcellularLocation>
</comment>
<dbReference type="PROSITE" id="PS01153">
    <property type="entry name" value="NOL1_NOP2_SUN"/>
    <property type="match status" value="1"/>
</dbReference>
<dbReference type="InterPro" id="IPR001678">
    <property type="entry name" value="MeTrfase_RsmB-F_NOP2_dom"/>
</dbReference>
<feature type="binding site" evidence="14">
    <location>
        <begin position="262"/>
        <end position="268"/>
    </location>
    <ligand>
        <name>S-adenosyl-L-methionine</name>
        <dbReference type="ChEBI" id="CHEBI:59789"/>
    </ligand>
</feature>
<dbReference type="eggNOG" id="COG0144">
    <property type="taxonomic scope" value="Bacteria"/>
</dbReference>
<dbReference type="Pfam" id="PF01029">
    <property type="entry name" value="NusB"/>
    <property type="match status" value="1"/>
</dbReference>
<dbReference type="FunFam" id="1.10.940.10:FF:000006">
    <property type="entry name" value="16S rRNA (Cytosine(967)-C(5))-methyltransferase RsmB"/>
    <property type="match status" value="1"/>
</dbReference>
<dbReference type="Proteomes" id="UP000051500">
    <property type="component" value="Unassembled WGS sequence"/>
</dbReference>
<dbReference type="NCBIfam" id="NF011494">
    <property type="entry name" value="PRK14902.1"/>
    <property type="match status" value="1"/>
</dbReference>
<dbReference type="InterPro" id="IPR049560">
    <property type="entry name" value="MeTrfase_RsmB-F_NOP2_cat"/>
</dbReference>
<feature type="domain" description="SAM-dependent MTase RsmB/NOP-type" evidence="15">
    <location>
        <begin position="173"/>
        <end position="446"/>
    </location>
</feature>
<dbReference type="CDD" id="cd02440">
    <property type="entry name" value="AdoMet_MTases"/>
    <property type="match status" value="1"/>
</dbReference>
<organism evidence="16 17">
    <name type="scientific">Ligilactobacillus ceti DSM 22408</name>
    <dbReference type="NCBI Taxonomy" id="1122146"/>
    <lineage>
        <taxon>Bacteria</taxon>
        <taxon>Bacillati</taxon>
        <taxon>Bacillota</taxon>
        <taxon>Bacilli</taxon>
        <taxon>Lactobacillales</taxon>
        <taxon>Lactobacillaceae</taxon>
        <taxon>Ligilactobacillus</taxon>
    </lineage>
</organism>
<dbReference type="InterPro" id="IPR035926">
    <property type="entry name" value="NusB-like_sf"/>
</dbReference>
<keyword evidence="17" id="KW-1185">Reference proteome</keyword>
<evidence type="ECO:0000313" key="16">
    <source>
        <dbReference type="EMBL" id="KRN88583.1"/>
    </source>
</evidence>
<evidence type="ECO:0000256" key="13">
    <source>
        <dbReference type="ARBA" id="ARBA00047283"/>
    </source>
</evidence>
<evidence type="ECO:0000259" key="15">
    <source>
        <dbReference type="PROSITE" id="PS51686"/>
    </source>
</evidence>
<dbReference type="InterPro" id="IPR018314">
    <property type="entry name" value="RsmB/NOL1/NOP2-like_CS"/>
</dbReference>
<keyword evidence="10 14" id="KW-0694">RNA-binding</keyword>
<dbReference type="NCBIfam" id="TIGR00563">
    <property type="entry name" value="rsmB"/>
    <property type="match status" value="1"/>
</dbReference>
<dbReference type="OrthoDB" id="9810297at2"/>
<dbReference type="InterPro" id="IPR054728">
    <property type="entry name" value="RsmB-like_ferredoxin"/>
</dbReference>
<evidence type="ECO:0000256" key="1">
    <source>
        <dbReference type="ARBA" id="ARBA00002724"/>
    </source>
</evidence>
<feature type="binding site" evidence="14">
    <location>
        <position position="332"/>
    </location>
    <ligand>
        <name>S-adenosyl-L-methionine</name>
        <dbReference type="ChEBI" id="CHEBI:59789"/>
    </ligand>
</feature>
<dbReference type="GO" id="GO:0005737">
    <property type="term" value="C:cytoplasm"/>
    <property type="evidence" value="ECO:0007669"/>
    <property type="project" value="UniProtKB-SubCell"/>
</dbReference>
<dbReference type="EMBL" id="JQBZ01000025">
    <property type="protein sequence ID" value="KRN88583.1"/>
    <property type="molecule type" value="Genomic_DNA"/>
</dbReference>
<dbReference type="Gene3D" id="1.10.940.10">
    <property type="entry name" value="NusB-like"/>
    <property type="match status" value="1"/>
</dbReference>
<name>A0A0R2KQB6_9LACO</name>
<dbReference type="InterPro" id="IPR006027">
    <property type="entry name" value="NusB_RsmB_TIM44"/>
</dbReference>
<evidence type="ECO:0000313" key="17">
    <source>
        <dbReference type="Proteomes" id="UP000051500"/>
    </source>
</evidence>
<reference evidence="16 17" key="1">
    <citation type="journal article" date="2015" name="Genome Announc.">
        <title>Expanding the biotechnology potential of lactobacilli through comparative genomics of 213 strains and associated genera.</title>
        <authorList>
            <person name="Sun Z."/>
            <person name="Harris H.M."/>
            <person name="McCann A."/>
            <person name="Guo C."/>
            <person name="Argimon S."/>
            <person name="Zhang W."/>
            <person name="Yang X."/>
            <person name="Jeffery I.B."/>
            <person name="Cooney J.C."/>
            <person name="Kagawa T.F."/>
            <person name="Liu W."/>
            <person name="Song Y."/>
            <person name="Salvetti E."/>
            <person name="Wrobel A."/>
            <person name="Rasinkangas P."/>
            <person name="Parkhill J."/>
            <person name="Rea M.C."/>
            <person name="O'Sullivan O."/>
            <person name="Ritari J."/>
            <person name="Douillard F.P."/>
            <person name="Paul Ross R."/>
            <person name="Yang R."/>
            <person name="Briner A.E."/>
            <person name="Felis G.E."/>
            <person name="de Vos W.M."/>
            <person name="Barrangou R."/>
            <person name="Klaenhammer T.R."/>
            <person name="Caufield P.W."/>
            <person name="Cui Y."/>
            <person name="Zhang H."/>
            <person name="O'Toole P.W."/>
        </authorList>
    </citation>
    <scope>NUCLEOTIDE SEQUENCE [LARGE SCALE GENOMIC DNA]</scope>
    <source>
        <strain evidence="16 17">DSM 22408</strain>
    </source>
</reference>
<evidence type="ECO:0000256" key="9">
    <source>
        <dbReference type="ARBA" id="ARBA00022691"/>
    </source>
</evidence>
<keyword evidence="6" id="KW-0698">rRNA processing</keyword>
<proteinExistence type="inferred from homology"/>
<sequence length="446" mass="49522">MKNNIKQTPRYLAVELLTKIEKQGTYSNLGLNQTIQKHNLSKKDVNLLTTLVYGVIQHQLTLEFWLKPFIKNPKKLQPWVKQLLYTALYQMQYLDKIPKRAIFNETIEIAKVKGHAGIRKFVTGILHTIDREGLQDPNAIADPNERMSILTSTPLWLVQELTKEVGVAKMTTILESINQSPTQTVRYNRQLTSLDDLKPALEAEGFTIEESPVTPAALHLNGKFIPSSQAFAAGQIIIQDESAMLAVEAMDLQGDEAVLDACAAPGGKTTQIASYLTTGQVTALDIHKHKVKLIAENAKRGQVADKVVAVNLDARESLTKFGAEKFDKILVDAPCSGIGLMRRKPEVKYEKTLADSQNLHRVQVGILNAVAPTLKKGGCLTYSTCTILAEENQAVIDEFLQQNPDFIQVKTPSLNNLKADRTELGLTIYPDDYLSDGFFIASLQKK</sequence>
<keyword evidence="9 14" id="KW-0949">S-adenosyl-L-methionine</keyword>
<dbReference type="InterPro" id="IPR004573">
    <property type="entry name" value="rRNA_ssu_MeTfrase_B"/>
</dbReference>
<feature type="binding site" evidence="14">
    <location>
        <position position="285"/>
    </location>
    <ligand>
        <name>S-adenosyl-L-methionine</name>
        <dbReference type="ChEBI" id="CHEBI:59789"/>
    </ligand>
</feature>
<dbReference type="PROSITE" id="PS51686">
    <property type="entry name" value="SAM_MT_RSMB_NOP"/>
    <property type="match status" value="1"/>
</dbReference>
<dbReference type="PATRIC" id="fig|1122146.4.peg.563"/>
<feature type="active site" description="Nucleophile" evidence="14">
    <location>
        <position position="385"/>
    </location>
</feature>
<evidence type="ECO:0000256" key="11">
    <source>
        <dbReference type="ARBA" id="ARBA00030399"/>
    </source>
</evidence>